<dbReference type="PANTHER" id="PTHR10057">
    <property type="entry name" value="PERIPHERAL-TYPE BENZODIAZEPINE RECEPTOR"/>
    <property type="match status" value="1"/>
</dbReference>
<evidence type="ECO:0000313" key="7">
    <source>
        <dbReference type="EMBL" id="MCP8967591.1"/>
    </source>
</evidence>
<dbReference type="RefSeq" id="WP_254757350.1">
    <property type="nucleotide sequence ID" value="NZ_JANCLT010000001.1"/>
</dbReference>
<accession>A0AA41X8Z7</accession>
<protein>
    <submittedName>
        <fullName evidence="7">Tryptophan-rich sensory protein</fullName>
    </submittedName>
</protein>
<dbReference type="CDD" id="cd15904">
    <property type="entry name" value="TSPO_MBR"/>
    <property type="match status" value="1"/>
</dbReference>
<organism evidence="7 8">
    <name type="scientific">Ectobacillus ponti</name>
    <dbReference type="NCBI Taxonomy" id="2961894"/>
    <lineage>
        <taxon>Bacteria</taxon>
        <taxon>Bacillati</taxon>
        <taxon>Bacillota</taxon>
        <taxon>Bacilli</taxon>
        <taxon>Bacillales</taxon>
        <taxon>Bacillaceae</taxon>
        <taxon>Ectobacillus</taxon>
    </lineage>
</organism>
<dbReference type="Proteomes" id="UP001156102">
    <property type="component" value="Unassembled WGS sequence"/>
</dbReference>
<dbReference type="GO" id="GO:0033013">
    <property type="term" value="P:tetrapyrrole metabolic process"/>
    <property type="evidence" value="ECO:0007669"/>
    <property type="project" value="UniProtKB-ARBA"/>
</dbReference>
<dbReference type="PANTHER" id="PTHR10057:SF0">
    <property type="entry name" value="TRANSLOCATOR PROTEIN"/>
    <property type="match status" value="1"/>
</dbReference>
<dbReference type="InterPro" id="IPR004307">
    <property type="entry name" value="TspO_MBR"/>
</dbReference>
<evidence type="ECO:0000256" key="1">
    <source>
        <dbReference type="ARBA" id="ARBA00004141"/>
    </source>
</evidence>
<keyword evidence="5 6" id="KW-0472">Membrane</keyword>
<evidence type="ECO:0000256" key="5">
    <source>
        <dbReference type="ARBA" id="ARBA00023136"/>
    </source>
</evidence>
<dbReference type="GO" id="GO:0016020">
    <property type="term" value="C:membrane"/>
    <property type="evidence" value="ECO:0007669"/>
    <property type="project" value="UniProtKB-SubCell"/>
</dbReference>
<evidence type="ECO:0000256" key="4">
    <source>
        <dbReference type="ARBA" id="ARBA00022989"/>
    </source>
</evidence>
<keyword evidence="3 6" id="KW-0812">Transmembrane</keyword>
<dbReference type="InterPro" id="IPR038330">
    <property type="entry name" value="TspO/MBR-related_sf"/>
</dbReference>
<keyword evidence="8" id="KW-1185">Reference proteome</keyword>
<evidence type="ECO:0000313" key="8">
    <source>
        <dbReference type="Proteomes" id="UP001156102"/>
    </source>
</evidence>
<reference evidence="7" key="1">
    <citation type="submission" date="2022-07" db="EMBL/GenBank/DDBJ databases">
        <authorList>
            <person name="Li W.-J."/>
            <person name="Deng Q.-Q."/>
        </authorList>
    </citation>
    <scope>NUCLEOTIDE SEQUENCE</scope>
    <source>
        <strain evidence="7">SYSU M60031</strain>
    </source>
</reference>
<proteinExistence type="inferred from homology"/>
<comment type="subcellular location">
    <subcellularLocation>
        <location evidence="1">Membrane</location>
        <topology evidence="1">Multi-pass membrane protein</topology>
    </subcellularLocation>
</comment>
<comment type="caution">
    <text evidence="7">The sequence shown here is derived from an EMBL/GenBank/DDBJ whole genome shotgun (WGS) entry which is preliminary data.</text>
</comment>
<dbReference type="FunFam" id="1.20.1260.100:FF:000001">
    <property type="entry name" value="translocator protein 2"/>
    <property type="match status" value="1"/>
</dbReference>
<keyword evidence="4 6" id="KW-1133">Transmembrane helix</keyword>
<dbReference type="EMBL" id="JANCLT010000001">
    <property type="protein sequence ID" value="MCP8967591.1"/>
    <property type="molecule type" value="Genomic_DNA"/>
</dbReference>
<dbReference type="PIRSF" id="PIRSF005859">
    <property type="entry name" value="PBR"/>
    <property type="match status" value="1"/>
</dbReference>
<dbReference type="AlphaFoldDB" id="A0AA41X8Z7"/>
<name>A0AA41X8Z7_9BACI</name>
<feature type="transmembrane region" description="Helical" evidence="6">
    <location>
        <begin position="98"/>
        <end position="119"/>
    </location>
</feature>
<dbReference type="Gene3D" id="1.20.1260.100">
    <property type="entry name" value="TspO/MBR protein"/>
    <property type="match status" value="1"/>
</dbReference>
<feature type="transmembrane region" description="Helical" evidence="6">
    <location>
        <begin position="44"/>
        <end position="67"/>
    </location>
</feature>
<comment type="similarity">
    <text evidence="2">Belongs to the TspO/BZRP family.</text>
</comment>
<feature type="transmembrane region" description="Helical" evidence="6">
    <location>
        <begin position="73"/>
        <end position="91"/>
    </location>
</feature>
<gene>
    <name evidence="7" type="ORF">NK662_03410</name>
</gene>
<evidence type="ECO:0000256" key="2">
    <source>
        <dbReference type="ARBA" id="ARBA00007524"/>
    </source>
</evidence>
<dbReference type="Pfam" id="PF03073">
    <property type="entry name" value="TspO_MBR"/>
    <property type="match status" value="1"/>
</dbReference>
<feature type="transmembrane region" description="Helical" evidence="6">
    <location>
        <begin position="125"/>
        <end position="148"/>
    </location>
</feature>
<feature type="transmembrane region" description="Helical" evidence="6">
    <location>
        <begin position="6"/>
        <end position="23"/>
    </location>
</feature>
<evidence type="ECO:0000256" key="6">
    <source>
        <dbReference type="SAM" id="Phobius"/>
    </source>
</evidence>
<sequence>MRVSPVLLFVLIYMAFFLASWLFPIDRAWYDALMKPAWTPSGRAIGMIWGFLYGLIALAVIIVYRKYGLEPKSFYLVFFINYMFNQAYSYFQFARKDLLLATVDCLFVALTALFLIILAKRLSATAAVLLLPYFLWTSFATFLSWTIYRLNA</sequence>
<evidence type="ECO:0000256" key="3">
    <source>
        <dbReference type="ARBA" id="ARBA00022692"/>
    </source>
</evidence>